<evidence type="ECO:0000313" key="1">
    <source>
        <dbReference type="EMBL" id="MPC49335.1"/>
    </source>
</evidence>
<reference evidence="1 2" key="1">
    <citation type="submission" date="2019-05" db="EMBL/GenBank/DDBJ databases">
        <title>Another draft genome of Portunus trituberculatus and its Hox gene families provides insights of decapod evolution.</title>
        <authorList>
            <person name="Jeong J.-H."/>
            <person name="Song I."/>
            <person name="Kim S."/>
            <person name="Choi T."/>
            <person name="Kim D."/>
            <person name="Ryu S."/>
            <person name="Kim W."/>
        </authorList>
    </citation>
    <scope>NUCLEOTIDE SEQUENCE [LARGE SCALE GENOMIC DNA]</scope>
    <source>
        <tissue evidence="1">Muscle</tissue>
    </source>
</reference>
<gene>
    <name evidence="1" type="ORF">E2C01_043133</name>
</gene>
<name>A0A5B7FVH1_PORTR</name>
<dbReference type="AlphaFoldDB" id="A0A5B7FVH1"/>
<dbReference type="EMBL" id="VSRR010008809">
    <property type="protein sequence ID" value="MPC49335.1"/>
    <property type="molecule type" value="Genomic_DNA"/>
</dbReference>
<accession>A0A5B7FVH1</accession>
<sequence>MKSGQEISSSFPRRRASCNCYRVNCRHNPCHSSKNDQTQEQLQRLLLVTALVHSDISLRHSYSA</sequence>
<evidence type="ECO:0000313" key="2">
    <source>
        <dbReference type="Proteomes" id="UP000324222"/>
    </source>
</evidence>
<protein>
    <submittedName>
        <fullName evidence="1">Uncharacterized protein</fullName>
    </submittedName>
</protein>
<comment type="caution">
    <text evidence="1">The sequence shown here is derived from an EMBL/GenBank/DDBJ whole genome shotgun (WGS) entry which is preliminary data.</text>
</comment>
<organism evidence="1 2">
    <name type="scientific">Portunus trituberculatus</name>
    <name type="common">Swimming crab</name>
    <name type="synonym">Neptunus trituberculatus</name>
    <dbReference type="NCBI Taxonomy" id="210409"/>
    <lineage>
        <taxon>Eukaryota</taxon>
        <taxon>Metazoa</taxon>
        <taxon>Ecdysozoa</taxon>
        <taxon>Arthropoda</taxon>
        <taxon>Crustacea</taxon>
        <taxon>Multicrustacea</taxon>
        <taxon>Malacostraca</taxon>
        <taxon>Eumalacostraca</taxon>
        <taxon>Eucarida</taxon>
        <taxon>Decapoda</taxon>
        <taxon>Pleocyemata</taxon>
        <taxon>Brachyura</taxon>
        <taxon>Eubrachyura</taxon>
        <taxon>Portunoidea</taxon>
        <taxon>Portunidae</taxon>
        <taxon>Portuninae</taxon>
        <taxon>Portunus</taxon>
    </lineage>
</organism>
<keyword evidence="2" id="KW-1185">Reference proteome</keyword>
<dbReference type="Proteomes" id="UP000324222">
    <property type="component" value="Unassembled WGS sequence"/>
</dbReference>
<proteinExistence type="predicted"/>